<dbReference type="Pfam" id="PF06776">
    <property type="entry name" value="IalB"/>
    <property type="match status" value="1"/>
</dbReference>
<dbReference type="Gene3D" id="2.60.40.1880">
    <property type="entry name" value="Invasion associated locus B (IalB) protein"/>
    <property type="match status" value="1"/>
</dbReference>
<proteinExistence type="predicted"/>
<protein>
    <submittedName>
        <fullName evidence="3">Invasion associated locus B family protein</fullName>
    </submittedName>
</protein>
<gene>
    <name evidence="3" type="ORF">EYR15_00100</name>
</gene>
<accession>A0A4Q9GLL2</accession>
<dbReference type="AlphaFoldDB" id="A0A4Q9GLL2"/>
<keyword evidence="2" id="KW-0732">Signal</keyword>
<evidence type="ECO:0000256" key="2">
    <source>
        <dbReference type="SAM" id="SignalP"/>
    </source>
</evidence>
<feature type="signal peptide" evidence="2">
    <location>
        <begin position="1"/>
        <end position="23"/>
    </location>
</feature>
<keyword evidence="4" id="KW-1185">Reference proteome</keyword>
<dbReference type="Proteomes" id="UP000291613">
    <property type="component" value="Unassembled WGS sequence"/>
</dbReference>
<feature type="region of interest" description="Disordered" evidence="1">
    <location>
        <begin position="198"/>
        <end position="235"/>
    </location>
</feature>
<reference evidence="3 4" key="1">
    <citation type="submission" date="2019-02" db="EMBL/GenBank/DDBJ databases">
        <title>Hansschlegelia quercus sp. nov., a novel methylotrophic bacterium from buds of oak (Quercus robur L.).</title>
        <authorList>
            <person name="Agafonova N.V."/>
            <person name="Kaparullina E.N."/>
            <person name="Grouzdev D.S."/>
            <person name="Doronina N.V."/>
        </authorList>
    </citation>
    <scope>NUCLEOTIDE SEQUENCE [LARGE SCALE GENOMIC DNA]</scope>
    <source>
        <strain evidence="3 4">Dub</strain>
    </source>
</reference>
<feature type="compositionally biased region" description="Pro residues" evidence="1">
    <location>
        <begin position="34"/>
        <end position="49"/>
    </location>
</feature>
<comment type="caution">
    <text evidence="3">The sequence shown here is derived from an EMBL/GenBank/DDBJ whole genome shotgun (WGS) entry which is preliminary data.</text>
</comment>
<sequence length="235" mass="24604">MGKFARLAALAAGLGAVASPAYAQDKPAAAPADVPGPGPMSATPPAPPQPNWVKICNTDPNAKKEVCLVSRDLRAETGQTVASVAVRTITGEPKKFILAAVPPGLLIQPGVRVAVDQNAPANGKYSICFPNACYAELEINDAFFKNMQKGSNLIIQAMNQQAKTLNFPVGLGGFSKAFEGPAADPKAIEEYKKEMNEGMNRLAQERRDKLQAPGSAVPPSDGGPQMGDRAPVKGQ</sequence>
<evidence type="ECO:0000256" key="1">
    <source>
        <dbReference type="SAM" id="MobiDB-lite"/>
    </source>
</evidence>
<feature type="chain" id="PRO_5020685561" evidence="2">
    <location>
        <begin position="24"/>
        <end position="235"/>
    </location>
</feature>
<dbReference type="EMBL" id="SIUB01000001">
    <property type="protein sequence ID" value="TBN55299.1"/>
    <property type="molecule type" value="Genomic_DNA"/>
</dbReference>
<dbReference type="InterPro" id="IPR038696">
    <property type="entry name" value="IalB_sf"/>
</dbReference>
<feature type="region of interest" description="Disordered" evidence="1">
    <location>
        <begin position="27"/>
        <end position="49"/>
    </location>
</feature>
<evidence type="ECO:0000313" key="4">
    <source>
        <dbReference type="Proteomes" id="UP000291613"/>
    </source>
</evidence>
<organism evidence="3 4">
    <name type="scientific">Hansschlegelia quercus</name>
    <dbReference type="NCBI Taxonomy" id="2528245"/>
    <lineage>
        <taxon>Bacteria</taxon>
        <taxon>Pseudomonadati</taxon>
        <taxon>Pseudomonadota</taxon>
        <taxon>Alphaproteobacteria</taxon>
        <taxon>Hyphomicrobiales</taxon>
        <taxon>Methylopilaceae</taxon>
        <taxon>Hansschlegelia</taxon>
    </lineage>
</organism>
<dbReference type="InterPro" id="IPR010642">
    <property type="entry name" value="Invasion_prot_B"/>
</dbReference>
<name>A0A4Q9GLL2_9HYPH</name>
<dbReference type="OrthoDB" id="8017994at2"/>
<evidence type="ECO:0000313" key="3">
    <source>
        <dbReference type="EMBL" id="TBN55299.1"/>
    </source>
</evidence>